<dbReference type="EMBL" id="BSXW01000126">
    <property type="protein sequence ID" value="GMF12619.1"/>
    <property type="molecule type" value="Genomic_DNA"/>
</dbReference>
<dbReference type="AlphaFoldDB" id="A0A9W6TEJ1"/>
<evidence type="ECO:0000313" key="1">
    <source>
        <dbReference type="EMBL" id="GMF12619.1"/>
    </source>
</evidence>
<reference evidence="1" key="1">
    <citation type="submission" date="2023-04" db="EMBL/GenBank/DDBJ databases">
        <title>Phytophthora lilii NBRC 32176.</title>
        <authorList>
            <person name="Ichikawa N."/>
            <person name="Sato H."/>
            <person name="Tonouchi N."/>
        </authorList>
    </citation>
    <scope>NUCLEOTIDE SEQUENCE</scope>
    <source>
        <strain evidence="1">NBRC 32176</strain>
    </source>
</reference>
<gene>
    <name evidence="1" type="ORF">Plil01_000320300</name>
</gene>
<accession>A0A9W6TEJ1</accession>
<organism evidence="1 2">
    <name type="scientific">Phytophthora lilii</name>
    <dbReference type="NCBI Taxonomy" id="2077276"/>
    <lineage>
        <taxon>Eukaryota</taxon>
        <taxon>Sar</taxon>
        <taxon>Stramenopiles</taxon>
        <taxon>Oomycota</taxon>
        <taxon>Peronosporomycetes</taxon>
        <taxon>Peronosporales</taxon>
        <taxon>Peronosporaceae</taxon>
        <taxon>Phytophthora</taxon>
    </lineage>
</organism>
<protein>
    <submittedName>
        <fullName evidence="1">Unnamed protein product</fullName>
    </submittedName>
</protein>
<dbReference type="OrthoDB" id="114913at2759"/>
<dbReference type="Proteomes" id="UP001165083">
    <property type="component" value="Unassembled WGS sequence"/>
</dbReference>
<keyword evidence="2" id="KW-1185">Reference proteome</keyword>
<comment type="caution">
    <text evidence="1">The sequence shown here is derived from an EMBL/GenBank/DDBJ whole genome shotgun (WGS) entry which is preliminary data.</text>
</comment>
<name>A0A9W6TEJ1_9STRA</name>
<proteinExistence type="predicted"/>
<evidence type="ECO:0000313" key="2">
    <source>
        <dbReference type="Proteomes" id="UP001165083"/>
    </source>
</evidence>
<sequence>MKADDCADLDITGDVTDKEVLRTIEKINGEIATHLEAIVGKEMVRFIGADHRIYLLWSSMLSFDAGVKGAAKSYNLALSHYGISGSATSAAVEENEAPPPTNQSLIGCTAQFKVCPNCHRMLPRDQVEYVVSTLK</sequence>